<comment type="caution">
    <text evidence="2">The sequence shown here is derived from an EMBL/GenBank/DDBJ whole genome shotgun (WGS) entry which is preliminary data.</text>
</comment>
<reference evidence="1 4" key="2">
    <citation type="submission" date="2021-07" db="EMBL/GenBank/DDBJ databases">
        <title>A novel phosphonate cluster across the Pantoea species complex is important for pathogenicity in onion.</title>
        <authorList>
            <person name="Zhao M."/>
            <person name="Stice S."/>
            <person name="Shin G.Y."/>
            <person name="Coutinho T."/>
            <person name="Gitaitis R."/>
            <person name="Kvitko B."/>
            <person name="Dutta B."/>
        </authorList>
    </citation>
    <scope>NUCLEOTIDE SEQUENCE [LARGE SCALE GENOMIC DNA]</scope>
    <source>
        <strain evidence="1 4">BD 382</strain>
    </source>
</reference>
<proteinExistence type="predicted"/>
<protein>
    <submittedName>
        <fullName evidence="2">Uncharacterized protein</fullName>
    </submittedName>
</protein>
<name>A0A2V2BEC5_9GAMM</name>
<gene>
    <name evidence="2" type="ORF">C7431_1012</name>
    <name evidence="1" type="ORF">KYI95_07660</name>
</gene>
<dbReference type="OrthoDB" id="9877510at2"/>
<accession>A0A2V2BEC5</accession>
<dbReference type="EMBL" id="JAHVXZ010000003">
    <property type="protein sequence ID" value="MBW1257083.1"/>
    <property type="molecule type" value="Genomic_DNA"/>
</dbReference>
<dbReference type="EMBL" id="QGHF01000001">
    <property type="protein sequence ID" value="PWL00197.1"/>
    <property type="molecule type" value="Genomic_DNA"/>
</dbReference>
<evidence type="ECO:0000313" key="2">
    <source>
        <dbReference type="EMBL" id="PWL00197.1"/>
    </source>
</evidence>
<dbReference type="Proteomes" id="UP001197236">
    <property type="component" value="Unassembled WGS sequence"/>
</dbReference>
<dbReference type="Proteomes" id="UP000245981">
    <property type="component" value="Unassembled WGS sequence"/>
</dbReference>
<dbReference type="STRING" id="574096.HA38_14045"/>
<reference evidence="2 3" key="1">
    <citation type="submission" date="2018-05" db="EMBL/GenBank/DDBJ databases">
        <title>Genomic Encyclopedia of Type Strains, Phase IV (KMG-V): Genome sequencing to study the core and pangenomes of soil and plant-associated prokaryotes.</title>
        <authorList>
            <person name="Whitman W."/>
        </authorList>
    </citation>
    <scope>NUCLEOTIDE SEQUENCE [LARGE SCALE GENOMIC DNA]</scope>
    <source>
        <strain evidence="2 3">PNA 200-10</strain>
    </source>
</reference>
<sequence>MDDYDERPYVIFTAIGKAVLELLDVQDNFFDLELAEILEEWMEKETNPLQAEVYRMAAEFVRAGKAIN</sequence>
<dbReference type="AlphaFoldDB" id="A0A2V2BEC5"/>
<evidence type="ECO:0000313" key="1">
    <source>
        <dbReference type="EMBL" id="MBW1257083.1"/>
    </source>
</evidence>
<evidence type="ECO:0000313" key="4">
    <source>
        <dbReference type="Proteomes" id="UP001197236"/>
    </source>
</evidence>
<evidence type="ECO:0000313" key="3">
    <source>
        <dbReference type="Proteomes" id="UP000245981"/>
    </source>
</evidence>
<keyword evidence="4" id="KW-1185">Reference proteome</keyword>
<dbReference type="RefSeq" id="WP_063879015.1">
    <property type="nucleotide sequence ID" value="NZ_CP126314.1"/>
</dbReference>
<organism evidence="2 3">
    <name type="scientific">Pantoea allii</name>
    <dbReference type="NCBI Taxonomy" id="574096"/>
    <lineage>
        <taxon>Bacteria</taxon>
        <taxon>Pseudomonadati</taxon>
        <taxon>Pseudomonadota</taxon>
        <taxon>Gammaproteobacteria</taxon>
        <taxon>Enterobacterales</taxon>
        <taxon>Erwiniaceae</taxon>
        <taxon>Pantoea</taxon>
    </lineage>
</organism>